<gene>
    <name evidence="3" type="ORF">QBC40DRAFT_303419</name>
</gene>
<dbReference type="EMBL" id="MU863881">
    <property type="protein sequence ID" value="KAK4204537.1"/>
    <property type="molecule type" value="Genomic_DNA"/>
</dbReference>
<sequence>MPSAKLPSPTTTLVQLTPSQAKRLYSVIQFYCVLKDALPQPSSANTSDDDSIVSTPDNDRALYKCFVNKVAQICDTKHGGDTVTSAMIVQPGQVEYWIASNSRNKTQMAAVKKFLSDDILAALKSMRAKDLEDETKTREFSSTLMKKIVAHCRWRFYKYVKGLVVNVGACIDSCARDNGLEASMSTRLGKLLPIAERVVATWPHDIISFVQQTHNLLQALEEAYTSSFSSFLRGKAGDDERRDTAPPWSETRHAIGRLHSYTIAVRVFIAARKKWPDLFESPEVIAYASPPKLGNPLQIKERMCTGKDLLNRVTTDGEAHAAYQSLLPHFQAIDFDARLKESIKDPKCITTVHAEVTLLSRFHKEVLRPSPGREDAHWTFFMEDRFGRYIGCSKPTCLLCDYYFDSFPIKVDRRPGHGNLYHKWRVADIQGPVDPGVERLIEDRKNTIEKMIKKLKDEVTRVLKERRGLKGSKYDSRHTPSDPFGSVVTAAGSVRGHALSDGPSIIGLAQIGHGSVGNGSVTGRTKFREVILEEVVEGENEDDGNGGECMEGESVEELGRLMGQLGVSGGLRNDEDDDDDEGGAKI</sequence>
<feature type="region of interest" description="Disordered" evidence="2">
    <location>
        <begin position="562"/>
        <end position="586"/>
    </location>
</feature>
<name>A0AAN6XVM2_9PEZI</name>
<dbReference type="Pfam" id="PF14441">
    <property type="entry name" value="OTT_1508_deam"/>
    <property type="match status" value="1"/>
</dbReference>
<protein>
    <submittedName>
        <fullName evidence="3">Uncharacterized protein</fullName>
    </submittedName>
</protein>
<keyword evidence="1" id="KW-0175">Coiled coil</keyword>
<evidence type="ECO:0000313" key="3">
    <source>
        <dbReference type="EMBL" id="KAK4204537.1"/>
    </source>
</evidence>
<reference evidence="3" key="2">
    <citation type="submission" date="2023-05" db="EMBL/GenBank/DDBJ databases">
        <authorList>
            <consortium name="Lawrence Berkeley National Laboratory"/>
            <person name="Steindorff A."/>
            <person name="Hensen N."/>
            <person name="Bonometti L."/>
            <person name="Westerberg I."/>
            <person name="Brannstrom I.O."/>
            <person name="Guillou S."/>
            <person name="Cros-Aarteil S."/>
            <person name="Calhoun S."/>
            <person name="Haridas S."/>
            <person name="Kuo A."/>
            <person name="Mondo S."/>
            <person name="Pangilinan J."/>
            <person name="Riley R."/>
            <person name="Labutti K."/>
            <person name="Andreopoulos B."/>
            <person name="Lipzen A."/>
            <person name="Chen C."/>
            <person name="Yanf M."/>
            <person name="Daum C."/>
            <person name="Ng V."/>
            <person name="Clum A."/>
            <person name="Ohm R."/>
            <person name="Martin F."/>
            <person name="Silar P."/>
            <person name="Natvig D."/>
            <person name="Lalanne C."/>
            <person name="Gautier V."/>
            <person name="Ament-Velasquez S.L."/>
            <person name="Kruys A."/>
            <person name="Hutchinson M.I."/>
            <person name="Powell A.J."/>
            <person name="Barry K."/>
            <person name="Miller A.N."/>
            <person name="Grigoriev I.V."/>
            <person name="Debuchy R."/>
            <person name="Gladieux P."/>
            <person name="Thoren M.H."/>
            <person name="Johannesson H."/>
        </authorList>
    </citation>
    <scope>NUCLEOTIDE SEQUENCE</scope>
    <source>
        <strain evidence="3">CBS 315.58</strain>
    </source>
</reference>
<evidence type="ECO:0000256" key="2">
    <source>
        <dbReference type="SAM" id="MobiDB-lite"/>
    </source>
</evidence>
<reference evidence="3" key="1">
    <citation type="journal article" date="2023" name="Mol. Phylogenet. Evol.">
        <title>Genome-scale phylogeny and comparative genomics of the fungal order Sordariales.</title>
        <authorList>
            <person name="Hensen N."/>
            <person name="Bonometti L."/>
            <person name="Westerberg I."/>
            <person name="Brannstrom I.O."/>
            <person name="Guillou S."/>
            <person name="Cros-Aarteil S."/>
            <person name="Calhoun S."/>
            <person name="Haridas S."/>
            <person name="Kuo A."/>
            <person name="Mondo S."/>
            <person name="Pangilinan J."/>
            <person name="Riley R."/>
            <person name="LaButti K."/>
            <person name="Andreopoulos B."/>
            <person name="Lipzen A."/>
            <person name="Chen C."/>
            <person name="Yan M."/>
            <person name="Daum C."/>
            <person name="Ng V."/>
            <person name="Clum A."/>
            <person name="Steindorff A."/>
            <person name="Ohm R.A."/>
            <person name="Martin F."/>
            <person name="Silar P."/>
            <person name="Natvig D.O."/>
            <person name="Lalanne C."/>
            <person name="Gautier V."/>
            <person name="Ament-Velasquez S.L."/>
            <person name="Kruys A."/>
            <person name="Hutchinson M.I."/>
            <person name="Powell A.J."/>
            <person name="Barry K."/>
            <person name="Miller A.N."/>
            <person name="Grigoriev I.V."/>
            <person name="Debuchy R."/>
            <person name="Gladieux P."/>
            <person name="Hiltunen Thoren M."/>
            <person name="Johannesson H."/>
        </authorList>
    </citation>
    <scope>NUCLEOTIDE SEQUENCE</scope>
    <source>
        <strain evidence="3">CBS 315.58</strain>
    </source>
</reference>
<dbReference type="AlphaFoldDB" id="A0AAN6XVM2"/>
<keyword evidence="4" id="KW-1185">Reference proteome</keyword>
<feature type="coiled-coil region" evidence="1">
    <location>
        <begin position="438"/>
        <end position="465"/>
    </location>
</feature>
<proteinExistence type="predicted"/>
<comment type="caution">
    <text evidence="3">The sequence shown here is derived from an EMBL/GenBank/DDBJ whole genome shotgun (WGS) entry which is preliminary data.</text>
</comment>
<accession>A0AAN6XVM2</accession>
<evidence type="ECO:0000256" key="1">
    <source>
        <dbReference type="SAM" id="Coils"/>
    </source>
</evidence>
<dbReference type="InterPro" id="IPR027796">
    <property type="entry name" value="OTT_1508_deam-like"/>
</dbReference>
<dbReference type="PANTHER" id="PTHR42037:SF1">
    <property type="match status" value="1"/>
</dbReference>
<evidence type="ECO:0000313" key="4">
    <source>
        <dbReference type="Proteomes" id="UP001303160"/>
    </source>
</evidence>
<feature type="compositionally biased region" description="Acidic residues" evidence="2">
    <location>
        <begin position="574"/>
        <end position="586"/>
    </location>
</feature>
<dbReference type="PANTHER" id="PTHR42037">
    <property type="match status" value="1"/>
</dbReference>
<organism evidence="3 4">
    <name type="scientific">Triangularia verruculosa</name>
    <dbReference type="NCBI Taxonomy" id="2587418"/>
    <lineage>
        <taxon>Eukaryota</taxon>
        <taxon>Fungi</taxon>
        <taxon>Dikarya</taxon>
        <taxon>Ascomycota</taxon>
        <taxon>Pezizomycotina</taxon>
        <taxon>Sordariomycetes</taxon>
        <taxon>Sordariomycetidae</taxon>
        <taxon>Sordariales</taxon>
        <taxon>Podosporaceae</taxon>
        <taxon>Triangularia</taxon>
    </lineage>
</organism>
<dbReference type="Proteomes" id="UP001303160">
    <property type="component" value="Unassembled WGS sequence"/>
</dbReference>